<evidence type="ECO:0000256" key="2">
    <source>
        <dbReference type="SAM" id="SignalP"/>
    </source>
</evidence>
<feature type="compositionally biased region" description="Low complexity" evidence="1">
    <location>
        <begin position="120"/>
        <end position="139"/>
    </location>
</feature>
<feature type="signal peptide" evidence="2">
    <location>
        <begin position="1"/>
        <end position="41"/>
    </location>
</feature>
<feature type="compositionally biased region" description="Pro residues" evidence="1">
    <location>
        <begin position="140"/>
        <end position="160"/>
    </location>
</feature>
<evidence type="ECO:0000256" key="1">
    <source>
        <dbReference type="SAM" id="MobiDB-lite"/>
    </source>
</evidence>
<evidence type="ECO:0000313" key="3">
    <source>
        <dbReference type="EMBL" id="KAJ1524828.1"/>
    </source>
</evidence>
<protein>
    <submittedName>
        <fullName evidence="3">Uncharacterized protein</fullName>
    </submittedName>
</protein>
<feature type="chain" id="PRO_5043552294" evidence="2">
    <location>
        <begin position="42"/>
        <end position="391"/>
    </location>
</feature>
<feature type="region of interest" description="Disordered" evidence="1">
    <location>
        <begin position="293"/>
        <end position="321"/>
    </location>
</feature>
<feature type="region of interest" description="Disordered" evidence="1">
    <location>
        <begin position="107"/>
        <end position="196"/>
    </location>
</feature>
<feature type="region of interest" description="Disordered" evidence="1">
    <location>
        <begin position="210"/>
        <end position="276"/>
    </location>
</feature>
<sequence>MPWLPLRLRWSSPASGGPSGCGPPLLTVFLALAAVVGHSSGSSAAGPAGPAGGVVPGGGPTAAAAAAATTAPRAAVKDLGFGPSGYGRGGFESVLAAVFNKVAKGTTATPMTTRPPPAAPTTTAVPTTTRPPATTARPATVPPPPTETVPLRPPPPPPPMEGLGVVGGVPPTRRAPHPLPDYAPPNRPPPLPAEYNPFANKAILRGSQSEIGSATPGRKSHPQHLPRPSMDELIPLRPVNTPSQGSSGKDAAPALPEPPRPERPPERAGAAGKHHLDSHIHTVASAPAAVPALTPIGHHQGGHGGGHHGHHGNGHGTDHSLKAAKPTELLEQVNKDSIIQQGLEIQSEVAIVADPAIHRDEDNRDKVRSLGRLGIATRPSAGTAPEAAAVA</sequence>
<feature type="compositionally biased region" description="Pro residues" evidence="1">
    <location>
        <begin position="177"/>
        <end position="192"/>
    </location>
</feature>
<keyword evidence="2" id="KW-0732">Signal</keyword>
<dbReference type="EMBL" id="JAPTSV010000008">
    <property type="protein sequence ID" value="KAJ1524828.1"/>
    <property type="molecule type" value="Genomic_DNA"/>
</dbReference>
<keyword evidence="4" id="KW-1185">Reference proteome</keyword>
<comment type="caution">
    <text evidence="3">The sequence shown here is derived from an EMBL/GenBank/DDBJ whole genome shotgun (WGS) entry which is preliminary data.</text>
</comment>
<proteinExistence type="predicted"/>
<evidence type="ECO:0000313" key="4">
    <source>
        <dbReference type="Proteomes" id="UP001075354"/>
    </source>
</evidence>
<accession>A0AAV7XMC8</accession>
<dbReference type="AlphaFoldDB" id="A0AAV7XMC8"/>
<name>A0AAV7XMC8_9NEOP</name>
<reference evidence="3" key="1">
    <citation type="submission" date="2022-12" db="EMBL/GenBank/DDBJ databases">
        <title>Chromosome-level genome assembly of the bean flower thrips Megalurothrips usitatus.</title>
        <authorList>
            <person name="Ma L."/>
            <person name="Liu Q."/>
            <person name="Li H."/>
            <person name="Cai W."/>
        </authorList>
    </citation>
    <scope>NUCLEOTIDE SEQUENCE</scope>
    <source>
        <strain evidence="3">Cailab_2022a</strain>
    </source>
</reference>
<dbReference type="Proteomes" id="UP001075354">
    <property type="component" value="Chromosome 8"/>
</dbReference>
<organism evidence="3 4">
    <name type="scientific">Megalurothrips usitatus</name>
    <name type="common">bean blossom thrips</name>
    <dbReference type="NCBI Taxonomy" id="439358"/>
    <lineage>
        <taxon>Eukaryota</taxon>
        <taxon>Metazoa</taxon>
        <taxon>Ecdysozoa</taxon>
        <taxon>Arthropoda</taxon>
        <taxon>Hexapoda</taxon>
        <taxon>Insecta</taxon>
        <taxon>Pterygota</taxon>
        <taxon>Neoptera</taxon>
        <taxon>Paraneoptera</taxon>
        <taxon>Thysanoptera</taxon>
        <taxon>Terebrantia</taxon>
        <taxon>Thripoidea</taxon>
        <taxon>Thripidae</taxon>
        <taxon>Megalurothrips</taxon>
    </lineage>
</organism>
<gene>
    <name evidence="3" type="ORF">ONE63_009698</name>
</gene>